<feature type="compositionally biased region" description="Low complexity" evidence="1">
    <location>
        <begin position="824"/>
        <end position="838"/>
    </location>
</feature>
<feature type="compositionally biased region" description="Basic and acidic residues" evidence="1">
    <location>
        <begin position="811"/>
        <end position="823"/>
    </location>
</feature>
<reference evidence="4 5" key="1">
    <citation type="submission" date="2014-08" db="EMBL/GenBank/DDBJ databases">
        <title>Porphyromonas canoris strain:OH2762 Genome sequencing.</title>
        <authorList>
            <person name="Wallis C."/>
            <person name="Deusch O."/>
            <person name="O'Flynn C."/>
            <person name="Davis I."/>
            <person name="Jospin G."/>
            <person name="Darling A.E."/>
            <person name="Coil D.A."/>
            <person name="Alexiev A."/>
            <person name="Horsfall A."/>
            <person name="Kirkwood N."/>
            <person name="Harris S."/>
            <person name="Eisen J.A."/>
        </authorList>
    </citation>
    <scope>NUCLEOTIDE SEQUENCE [LARGE SCALE GENOMIC DNA]</scope>
    <source>
        <strain evidence="5">COT-108 OH2762</strain>
    </source>
</reference>
<dbReference type="InterPro" id="IPR050218">
    <property type="entry name" value="LptD"/>
</dbReference>
<feature type="signal peptide" evidence="2">
    <location>
        <begin position="1"/>
        <end position="20"/>
    </location>
</feature>
<gene>
    <name evidence="4" type="ORF">HQ43_07460</name>
</gene>
<name>A0ABR4XKH6_9PORP</name>
<dbReference type="Pfam" id="PF19838">
    <property type="entry name" value="LptD_2"/>
    <property type="match status" value="1"/>
</dbReference>
<dbReference type="GO" id="GO:0016301">
    <property type="term" value="F:kinase activity"/>
    <property type="evidence" value="ECO:0007669"/>
    <property type="project" value="UniProtKB-KW"/>
</dbReference>
<evidence type="ECO:0000313" key="4">
    <source>
        <dbReference type="EMBL" id="KGN91897.1"/>
    </source>
</evidence>
<comment type="caution">
    <text evidence="4">The sequence shown here is derived from an EMBL/GenBank/DDBJ whole genome shotgun (WGS) entry which is preliminary data.</text>
</comment>
<dbReference type="Proteomes" id="UP000030101">
    <property type="component" value="Unassembled WGS sequence"/>
</dbReference>
<proteinExistence type="predicted"/>
<organism evidence="4 5">
    <name type="scientific">Porphyromonas canoris</name>
    <dbReference type="NCBI Taxonomy" id="36875"/>
    <lineage>
        <taxon>Bacteria</taxon>
        <taxon>Pseudomonadati</taxon>
        <taxon>Bacteroidota</taxon>
        <taxon>Bacteroidia</taxon>
        <taxon>Bacteroidales</taxon>
        <taxon>Porphyromonadaceae</taxon>
        <taxon>Porphyromonas</taxon>
    </lineage>
</organism>
<keyword evidence="2" id="KW-0732">Signal</keyword>
<evidence type="ECO:0000256" key="2">
    <source>
        <dbReference type="SAM" id="SignalP"/>
    </source>
</evidence>
<feature type="domain" description="LPS-assembly protein LptD central" evidence="3">
    <location>
        <begin position="281"/>
        <end position="755"/>
    </location>
</feature>
<feature type="region of interest" description="Disordered" evidence="1">
    <location>
        <begin position="811"/>
        <end position="858"/>
    </location>
</feature>
<accession>A0ABR4XKH6</accession>
<feature type="compositionally biased region" description="Basic and acidic residues" evidence="1">
    <location>
        <begin position="845"/>
        <end position="858"/>
    </location>
</feature>
<keyword evidence="4" id="KW-0808">Transferase</keyword>
<feature type="chain" id="PRO_5045991136" evidence="2">
    <location>
        <begin position="21"/>
        <end position="992"/>
    </location>
</feature>
<dbReference type="InterPro" id="IPR045659">
    <property type="entry name" value="LptD_2"/>
</dbReference>
<evidence type="ECO:0000313" key="5">
    <source>
        <dbReference type="Proteomes" id="UP000030101"/>
    </source>
</evidence>
<keyword evidence="4" id="KW-0418">Kinase</keyword>
<keyword evidence="5" id="KW-1185">Reference proteome</keyword>
<feature type="region of interest" description="Disordered" evidence="1">
    <location>
        <begin position="58"/>
        <end position="130"/>
    </location>
</feature>
<dbReference type="PANTHER" id="PTHR30189">
    <property type="entry name" value="LPS-ASSEMBLY PROTEIN"/>
    <property type="match status" value="1"/>
</dbReference>
<evidence type="ECO:0000259" key="3">
    <source>
        <dbReference type="Pfam" id="PF19838"/>
    </source>
</evidence>
<sequence>MILVGCIVLALTLLSIPARGAKGKEGRSYTSYRRGDSVKQEDTMAKITARKADSLPVKAIEGDSSARQTAPKDSLLKETVAKDSTGSSAKEKKDSVAAGKAVSTRKKRGPRPQSAPSDTTEQSEETFTAPIEFEASDSTIVFPKKNMARLYGNAQVKYTEQELTGDYIRMLMDSASVYATYRDVPDSVKTNTEINYPKFKDGEQNYEAKTMNYNFRSKKGYTTDIVTQQGEGFIIAKKTKKREDGSMFMQGAEYTTCDNHDHPHFYVSITNSKVRPQKNLISGPLYLVIADVPLPLFLPFGFFPFSKSYASGIIMPSPGEDSELGFYMRNGGYYWAINDYVDLQVTGDIYSLGSWAVNAQSNYAKRYRYSGSFDASYLNTVRGDKLSGDYNKINNFRISWQHRQDAKANPYRTLSANVNFSTSTYNHNNLDALYNQARMGENTKSSSISFTQRFPNSPITISGSMDIAQRSQDSTISLTLPNISISMSRIYPFKRKKPIGKERWYEKIQLSYDGRIRNSITTKENKLFQSSLVKDWNNSFEHSIPISASFDLFDYIKISPSFSYKERWFTRRIEKAFDPAKQRVVVSDTTYGFNRVYDFNTSISASTTIYGFWKPLPFLGKKLDMIRHRLEPSISFSWHPDFGDPFFGFWKPIRYQTPDGKQMEEFYSPFEGQGVPNRGKFGGISFNLSQNIEAKLRDSKDSTSFYKRSIIDNLSTGISYNMAADSLNWSDINASIALRFTNTIALRLGGSFETYLYDYEKNGDNIRPYKTNKLRILNGKGFGRFRGTSTSFSYNLNQDTFKSIADFFSGKKKDKDDGDKKGESGSSSSRESGMDSMGSGMGRGQEQDGSLKRSRSNDLGEYDSNGYLKSDMKWNLGFNYSISLGYSNEFDTRIKEYRYQLRHDLSLNGQFNPTKNWNFNFSANYNFELKKITNMSCNITRDLHCWSLTASFIPIGPYKSYNFTIQVKSSLLQDLKYKQSDTPKFNTAESWY</sequence>
<dbReference type="EMBL" id="JQZV01000013">
    <property type="protein sequence ID" value="KGN91897.1"/>
    <property type="molecule type" value="Genomic_DNA"/>
</dbReference>
<dbReference type="PANTHER" id="PTHR30189:SF1">
    <property type="entry name" value="LPS-ASSEMBLY PROTEIN LPTD"/>
    <property type="match status" value="1"/>
</dbReference>
<evidence type="ECO:0000256" key="1">
    <source>
        <dbReference type="SAM" id="MobiDB-lite"/>
    </source>
</evidence>
<protein>
    <submittedName>
        <fullName evidence="4">Kinase</fullName>
    </submittedName>
</protein>